<dbReference type="Gene3D" id="1.25.10.10">
    <property type="entry name" value="Leucine-rich Repeat Variant"/>
    <property type="match status" value="2"/>
</dbReference>
<dbReference type="Proteomes" id="UP000023152">
    <property type="component" value="Unassembled WGS sequence"/>
</dbReference>
<dbReference type="SUPFAM" id="SSF48371">
    <property type="entry name" value="ARM repeat"/>
    <property type="match status" value="1"/>
</dbReference>
<dbReference type="InterPro" id="IPR011989">
    <property type="entry name" value="ARM-like"/>
</dbReference>
<evidence type="ECO:0000313" key="2">
    <source>
        <dbReference type="Proteomes" id="UP000023152"/>
    </source>
</evidence>
<gene>
    <name evidence="1" type="ORF">RFI_40309</name>
</gene>
<dbReference type="AlphaFoldDB" id="X6L6Z2"/>
<comment type="caution">
    <text evidence="1">The sequence shown here is derived from an EMBL/GenBank/DDBJ whole genome shotgun (WGS) entry which is preliminary data.</text>
</comment>
<protein>
    <recommendedName>
        <fullName evidence="3">Condensin complex subunit 1 C-terminal domain-containing protein</fullName>
    </recommendedName>
</protein>
<keyword evidence="2" id="KW-1185">Reference proteome</keyword>
<dbReference type="EMBL" id="ASPP01050447">
    <property type="protein sequence ID" value="ETN97222.1"/>
    <property type="molecule type" value="Genomic_DNA"/>
</dbReference>
<accession>X6L6Z2</accession>
<sequence length="391" mass="45544">MKSHLPNFQYVLRHPDIHLCIIDQIKIIQTQFNTLDDEGLIKDRLNLIQYLCISKKTSDIVVQCYKQVFKTHPEMCADLLCVISVKLDEQQLDDVIELFMDGLDNKNHITYAKLILKIVLNLNKGQLNKVFKCLVNAFESGKTTICNNCAHALATISSQLRGKQLDNAFQCLIHRFPSYFYVLYYDTTQFIMKLKEEQLGDVFQCLINRLSDEKEDERNRAKCAELLGKLSMKWNEKQLNDAFNPLKDMLNKNGDWKFNCEGIHKLDKYADLLKRIAQRLDEKQMNIALNYCMDKLNDKNEHQNIRIKCIRILERILNKCNEQQLDEAFNSSMDIFTDKNDNADLRKECAKLLKTIAVDLNGKHFDDAFQCFTNGLKDSDLIVRYSCVKSL</sequence>
<dbReference type="InterPro" id="IPR016024">
    <property type="entry name" value="ARM-type_fold"/>
</dbReference>
<reference evidence="1 2" key="1">
    <citation type="journal article" date="2013" name="Curr. Biol.">
        <title>The Genome of the Foraminiferan Reticulomyxa filosa.</title>
        <authorList>
            <person name="Glockner G."/>
            <person name="Hulsmann N."/>
            <person name="Schleicher M."/>
            <person name="Noegel A.A."/>
            <person name="Eichinger L."/>
            <person name="Gallinger C."/>
            <person name="Pawlowski J."/>
            <person name="Sierra R."/>
            <person name="Euteneuer U."/>
            <person name="Pillet L."/>
            <person name="Moustafa A."/>
            <person name="Platzer M."/>
            <person name="Groth M."/>
            <person name="Szafranski K."/>
            <person name="Schliwa M."/>
        </authorList>
    </citation>
    <scope>NUCLEOTIDE SEQUENCE [LARGE SCALE GENOMIC DNA]</scope>
</reference>
<evidence type="ECO:0008006" key="3">
    <source>
        <dbReference type="Google" id="ProtNLM"/>
    </source>
</evidence>
<organism evidence="1 2">
    <name type="scientific">Reticulomyxa filosa</name>
    <dbReference type="NCBI Taxonomy" id="46433"/>
    <lineage>
        <taxon>Eukaryota</taxon>
        <taxon>Sar</taxon>
        <taxon>Rhizaria</taxon>
        <taxon>Retaria</taxon>
        <taxon>Foraminifera</taxon>
        <taxon>Monothalamids</taxon>
        <taxon>Reticulomyxidae</taxon>
        <taxon>Reticulomyxa</taxon>
    </lineage>
</organism>
<name>X6L6Z2_RETFI</name>
<proteinExistence type="predicted"/>
<evidence type="ECO:0000313" key="1">
    <source>
        <dbReference type="EMBL" id="ETN97222.1"/>
    </source>
</evidence>
<feature type="non-terminal residue" evidence="1">
    <location>
        <position position="391"/>
    </location>
</feature>